<feature type="domain" description="ATP-dependent DNA ligase family profile" evidence="15">
    <location>
        <begin position="213"/>
        <end position="350"/>
    </location>
</feature>
<evidence type="ECO:0000256" key="5">
    <source>
        <dbReference type="ARBA" id="ARBA00022705"/>
    </source>
</evidence>
<dbReference type="InterPro" id="IPR012309">
    <property type="entry name" value="DNA_ligase_ATP-dep_C"/>
</dbReference>
<dbReference type="NCBIfam" id="TIGR00574">
    <property type="entry name" value="dnl1"/>
    <property type="match status" value="1"/>
</dbReference>
<keyword evidence="6 13" id="KW-0547">Nucleotide-binding</keyword>
<evidence type="ECO:0000256" key="6">
    <source>
        <dbReference type="ARBA" id="ARBA00022741"/>
    </source>
</evidence>
<proteinExistence type="inferred from homology"/>
<dbReference type="Gene3D" id="3.30.1490.70">
    <property type="match status" value="1"/>
</dbReference>
<dbReference type="PANTHER" id="PTHR45674:SF4">
    <property type="entry name" value="DNA LIGASE 1"/>
    <property type="match status" value="1"/>
</dbReference>
<evidence type="ECO:0000256" key="3">
    <source>
        <dbReference type="ARBA" id="ARBA00022598"/>
    </source>
</evidence>
<dbReference type="InterPro" id="IPR036599">
    <property type="entry name" value="DNA_ligase_N_sf"/>
</dbReference>
<dbReference type="PROSITE" id="PS00697">
    <property type="entry name" value="DNA_LIGASE_A1"/>
    <property type="match status" value="1"/>
</dbReference>
<dbReference type="GO" id="GO:0006281">
    <property type="term" value="P:DNA repair"/>
    <property type="evidence" value="ECO:0007669"/>
    <property type="project" value="UniProtKB-KW"/>
</dbReference>
<dbReference type="PROSITE" id="PS50160">
    <property type="entry name" value="DNA_LIGASE_A3"/>
    <property type="match status" value="1"/>
</dbReference>
<name>A0A4C2AC11_EUMVA</name>
<accession>A0A4C2AC11</accession>
<dbReference type="GO" id="GO:0051301">
    <property type="term" value="P:cell division"/>
    <property type="evidence" value="ECO:0007669"/>
    <property type="project" value="UniProtKB-KW"/>
</dbReference>
<evidence type="ECO:0000256" key="11">
    <source>
        <dbReference type="ARBA" id="ARBA00023242"/>
    </source>
</evidence>
<dbReference type="PANTHER" id="PTHR45674">
    <property type="entry name" value="DNA LIGASE 1/3 FAMILY MEMBER"/>
    <property type="match status" value="1"/>
</dbReference>
<dbReference type="Gene3D" id="1.10.3260.10">
    <property type="entry name" value="DNA ligase, ATP-dependent, N-terminal domain"/>
    <property type="match status" value="1"/>
</dbReference>
<keyword evidence="9 13" id="KW-0233">DNA recombination</keyword>
<dbReference type="EMBL" id="BGZK01003134">
    <property type="protein sequence ID" value="GBP98391.1"/>
    <property type="molecule type" value="Genomic_DNA"/>
</dbReference>
<evidence type="ECO:0000313" key="16">
    <source>
        <dbReference type="EMBL" id="GBP98391.1"/>
    </source>
</evidence>
<reference evidence="16 17" key="1">
    <citation type="journal article" date="2019" name="Commun. Biol.">
        <title>The bagworm genome reveals a unique fibroin gene that provides high tensile strength.</title>
        <authorList>
            <person name="Kono N."/>
            <person name="Nakamura H."/>
            <person name="Ohtoshi R."/>
            <person name="Tomita M."/>
            <person name="Numata K."/>
            <person name="Arakawa K."/>
        </authorList>
    </citation>
    <scope>NUCLEOTIDE SEQUENCE [LARGE SCALE GENOMIC DNA]</scope>
</reference>
<keyword evidence="3 13" id="KW-0436">Ligase</keyword>
<evidence type="ECO:0000256" key="2">
    <source>
        <dbReference type="ARBA" id="ARBA00007572"/>
    </source>
</evidence>
<dbReference type="GO" id="GO:1903461">
    <property type="term" value="P:Okazaki fragment processing involved in mitotic DNA replication"/>
    <property type="evidence" value="ECO:0007669"/>
    <property type="project" value="TreeGrafter"/>
</dbReference>
<dbReference type="GO" id="GO:0005524">
    <property type="term" value="F:ATP binding"/>
    <property type="evidence" value="ECO:0007669"/>
    <property type="project" value="UniProtKB-KW"/>
</dbReference>
<evidence type="ECO:0000256" key="1">
    <source>
        <dbReference type="ARBA" id="ARBA00004123"/>
    </source>
</evidence>
<dbReference type="Gene3D" id="2.40.50.140">
    <property type="entry name" value="Nucleic acid-binding proteins"/>
    <property type="match status" value="1"/>
</dbReference>
<dbReference type="GO" id="GO:0071897">
    <property type="term" value="P:DNA biosynthetic process"/>
    <property type="evidence" value="ECO:0007669"/>
    <property type="project" value="InterPro"/>
</dbReference>
<comment type="similarity">
    <text evidence="2 14">Belongs to the ATP-dependent DNA ligase family.</text>
</comment>
<dbReference type="InterPro" id="IPR000977">
    <property type="entry name" value="DNA_ligase_ATP-dep"/>
</dbReference>
<dbReference type="GO" id="GO:0003910">
    <property type="term" value="F:DNA ligase (ATP) activity"/>
    <property type="evidence" value="ECO:0007669"/>
    <property type="project" value="UniProtKB-EC"/>
</dbReference>
<keyword evidence="4" id="KW-0132">Cell division</keyword>
<dbReference type="GO" id="GO:0006310">
    <property type="term" value="P:DNA recombination"/>
    <property type="evidence" value="ECO:0007669"/>
    <property type="project" value="UniProtKB-KW"/>
</dbReference>
<dbReference type="GO" id="GO:0005739">
    <property type="term" value="C:mitochondrion"/>
    <property type="evidence" value="ECO:0007669"/>
    <property type="project" value="TreeGrafter"/>
</dbReference>
<dbReference type="FunFam" id="2.40.50.140:FF:000062">
    <property type="entry name" value="DNA ligase"/>
    <property type="match status" value="1"/>
</dbReference>
<keyword evidence="8 13" id="KW-0067">ATP-binding</keyword>
<keyword evidence="11" id="KW-0539">Nucleus</keyword>
<evidence type="ECO:0000256" key="12">
    <source>
        <dbReference type="ARBA" id="ARBA00023306"/>
    </source>
</evidence>
<comment type="caution">
    <text evidence="16">The sequence shown here is derived from an EMBL/GenBank/DDBJ whole genome shotgun (WGS) entry which is preliminary data.</text>
</comment>
<dbReference type="STRING" id="151549.A0A4C2AC11"/>
<evidence type="ECO:0000256" key="13">
    <source>
        <dbReference type="RuleBase" id="RU000617"/>
    </source>
</evidence>
<dbReference type="InterPro" id="IPR016059">
    <property type="entry name" value="DNA_ligase_ATP-dep_CS"/>
</dbReference>
<dbReference type="AlphaFoldDB" id="A0A4C2AC11"/>
<evidence type="ECO:0000256" key="8">
    <source>
        <dbReference type="ARBA" id="ARBA00022840"/>
    </source>
</evidence>
<sequence>MRILSFWLSLSPYPRNFTQWQIKEWKREELTFLCDVFTSAATVVSSTTAGLCWLYTEHALVDELALVIKSTFSECPDYELVVPALLQHGVRALPEHCKLTPGVPLKPMLAHPTRAISEVFQRFENVEFTCEWKYDGERAQIHIAPELGAKIFSRNQEDNTTKYPDVLERLPALVTPAVTSAVLDTEAVAYDLTAGQILPFQVLSTRKRKDASTQDIKVQVCVFVFDLLYLNGRALVREPLAERRRLLREHFREHPGQWQFAKGRDCKVIEEVQECLEEAVRGSCEGLMVKSLSGSDATYEIARRSHNWLKLKKDYLEGAGDSIDAVVIGGYHGRGKRVGVFGGFLLATYDPETEQFQSLCKIGTGFSDEDLQTLSGALKPHALDSPPSYYSYDNAHAPDVWFESACVWEIKCADLSLSPAHRAGIGLVDPDKGISLRFPRYIRARDDKQPEQATSARQLADMYLAQDQVRNSAVAARRDHHDFY</sequence>
<dbReference type="CDD" id="cd07900">
    <property type="entry name" value="Adenylation_DNA_ligase_I_Euk"/>
    <property type="match status" value="1"/>
</dbReference>
<keyword evidence="7 13" id="KW-0227">DNA damage</keyword>
<dbReference type="EC" id="6.5.1.1" evidence="13"/>
<evidence type="ECO:0000256" key="7">
    <source>
        <dbReference type="ARBA" id="ARBA00022763"/>
    </source>
</evidence>
<keyword evidence="10 13" id="KW-0234">DNA repair</keyword>
<dbReference type="SUPFAM" id="SSF50249">
    <property type="entry name" value="Nucleic acid-binding proteins"/>
    <property type="match status" value="1"/>
</dbReference>
<dbReference type="PROSITE" id="PS00333">
    <property type="entry name" value="DNA_LIGASE_A2"/>
    <property type="match status" value="1"/>
</dbReference>
<evidence type="ECO:0000259" key="15">
    <source>
        <dbReference type="PROSITE" id="PS50160"/>
    </source>
</evidence>
<evidence type="ECO:0000256" key="14">
    <source>
        <dbReference type="RuleBase" id="RU004196"/>
    </source>
</evidence>
<gene>
    <name evidence="16" type="primary">lig1</name>
    <name evidence="16" type="ORF">EVAR_72629_1</name>
</gene>
<protein>
    <recommendedName>
        <fullName evidence="13">DNA ligase</fullName>
        <ecNumber evidence="13">6.5.1.1</ecNumber>
    </recommendedName>
</protein>
<dbReference type="InterPro" id="IPR050191">
    <property type="entry name" value="ATP-dep_DNA_ligase"/>
</dbReference>
<dbReference type="Proteomes" id="UP000299102">
    <property type="component" value="Unassembled WGS sequence"/>
</dbReference>
<comment type="catalytic activity">
    <reaction evidence="13">
        <text>ATP + (deoxyribonucleotide)n-3'-hydroxyl + 5'-phospho-(deoxyribonucleotide)m = (deoxyribonucleotide)n+m + AMP + diphosphate.</text>
        <dbReference type="EC" id="6.5.1.1"/>
    </reaction>
</comment>
<keyword evidence="5" id="KW-0235">DNA replication</keyword>
<dbReference type="OrthoDB" id="206088at2759"/>
<evidence type="ECO:0000313" key="17">
    <source>
        <dbReference type="Proteomes" id="UP000299102"/>
    </source>
</evidence>
<keyword evidence="17" id="KW-1185">Reference proteome</keyword>
<dbReference type="GO" id="GO:0005634">
    <property type="term" value="C:nucleus"/>
    <property type="evidence" value="ECO:0007669"/>
    <property type="project" value="UniProtKB-SubCell"/>
</dbReference>
<keyword evidence="12" id="KW-0131">Cell cycle</keyword>
<dbReference type="InterPro" id="IPR012310">
    <property type="entry name" value="DNA_ligase_ATP-dep_cent"/>
</dbReference>
<organism evidence="16 17">
    <name type="scientific">Eumeta variegata</name>
    <name type="common">Bagworm moth</name>
    <name type="synonym">Eumeta japonica</name>
    <dbReference type="NCBI Taxonomy" id="151549"/>
    <lineage>
        <taxon>Eukaryota</taxon>
        <taxon>Metazoa</taxon>
        <taxon>Ecdysozoa</taxon>
        <taxon>Arthropoda</taxon>
        <taxon>Hexapoda</taxon>
        <taxon>Insecta</taxon>
        <taxon>Pterygota</taxon>
        <taxon>Neoptera</taxon>
        <taxon>Endopterygota</taxon>
        <taxon>Lepidoptera</taxon>
        <taxon>Glossata</taxon>
        <taxon>Ditrysia</taxon>
        <taxon>Tineoidea</taxon>
        <taxon>Psychidae</taxon>
        <taxon>Oiketicinae</taxon>
        <taxon>Eumeta</taxon>
    </lineage>
</organism>
<evidence type="ECO:0000256" key="4">
    <source>
        <dbReference type="ARBA" id="ARBA00022618"/>
    </source>
</evidence>
<evidence type="ECO:0000256" key="10">
    <source>
        <dbReference type="ARBA" id="ARBA00023204"/>
    </source>
</evidence>
<comment type="subcellular location">
    <subcellularLocation>
        <location evidence="1">Nucleus</location>
    </subcellularLocation>
</comment>
<dbReference type="GO" id="GO:0003677">
    <property type="term" value="F:DNA binding"/>
    <property type="evidence" value="ECO:0007669"/>
    <property type="project" value="InterPro"/>
</dbReference>
<dbReference type="Pfam" id="PF04679">
    <property type="entry name" value="DNA_ligase_A_C"/>
    <property type="match status" value="1"/>
</dbReference>
<dbReference type="InterPro" id="IPR012340">
    <property type="entry name" value="NA-bd_OB-fold"/>
</dbReference>
<dbReference type="Gene3D" id="3.30.470.30">
    <property type="entry name" value="DNA ligase/mRNA capping enzyme"/>
    <property type="match status" value="1"/>
</dbReference>
<dbReference type="SUPFAM" id="SSF56091">
    <property type="entry name" value="DNA ligase/mRNA capping enzyme, catalytic domain"/>
    <property type="match status" value="1"/>
</dbReference>
<evidence type="ECO:0000256" key="9">
    <source>
        <dbReference type="ARBA" id="ARBA00023172"/>
    </source>
</evidence>
<dbReference type="CDD" id="cd07969">
    <property type="entry name" value="OBF_DNA_ligase_I"/>
    <property type="match status" value="1"/>
</dbReference>
<dbReference type="FunFam" id="3.30.470.30:FF:000002">
    <property type="entry name" value="DNA ligase"/>
    <property type="match status" value="1"/>
</dbReference>
<dbReference type="Pfam" id="PF01068">
    <property type="entry name" value="DNA_ligase_A_M"/>
    <property type="match status" value="1"/>
</dbReference>